<dbReference type="RefSeq" id="WP_037453656.1">
    <property type="nucleotide sequence ID" value="NZ_JFHR01000038.1"/>
</dbReference>
<keyword evidence="1" id="KW-0472">Membrane</keyword>
<feature type="transmembrane region" description="Helical" evidence="1">
    <location>
        <begin position="12"/>
        <end position="33"/>
    </location>
</feature>
<dbReference type="EMBL" id="JFHR01000038">
    <property type="protein sequence ID" value="KEQ52623.1"/>
    <property type="molecule type" value="Genomic_DNA"/>
</dbReference>
<organism evidence="2 3">
    <name type="scientific">Sphingobium chlorophenolicum</name>
    <dbReference type="NCBI Taxonomy" id="46429"/>
    <lineage>
        <taxon>Bacteria</taxon>
        <taxon>Pseudomonadati</taxon>
        <taxon>Pseudomonadota</taxon>
        <taxon>Alphaproteobacteria</taxon>
        <taxon>Sphingomonadales</taxon>
        <taxon>Sphingomonadaceae</taxon>
        <taxon>Sphingobium</taxon>
    </lineage>
</organism>
<dbReference type="Proteomes" id="UP000028411">
    <property type="component" value="Unassembled WGS sequence"/>
</dbReference>
<protein>
    <submittedName>
        <fullName evidence="2">FixH family protein</fullName>
    </submittedName>
</protein>
<reference evidence="2 3" key="1">
    <citation type="submission" date="2014-02" db="EMBL/GenBank/DDBJ databases">
        <title>Whole genome sequence of Sphingobium chlorophenolicum NBRC 16172.</title>
        <authorList>
            <person name="Gan H.M."/>
            <person name="Gan H.Y."/>
            <person name="Chew T.H."/>
            <person name="Savka M.A."/>
        </authorList>
    </citation>
    <scope>NUCLEOTIDE SEQUENCE [LARGE SCALE GENOMIC DNA]</scope>
    <source>
        <strain evidence="2 3">NBRC 16172</strain>
    </source>
</reference>
<dbReference type="InterPro" id="IPR018037">
    <property type="entry name" value="FixH_proteobacterial"/>
</dbReference>
<keyword evidence="1" id="KW-1133">Transmembrane helix</keyword>
<evidence type="ECO:0000313" key="3">
    <source>
        <dbReference type="Proteomes" id="UP000028411"/>
    </source>
</evidence>
<evidence type="ECO:0000313" key="2">
    <source>
        <dbReference type="EMBL" id="KEQ52623.1"/>
    </source>
</evidence>
<name>A0A081RBQ0_SPHCR</name>
<dbReference type="OrthoDB" id="1495896at2"/>
<accession>A0A081RBQ0</accession>
<keyword evidence="1" id="KW-0812">Transmembrane</keyword>
<evidence type="ECO:0000256" key="1">
    <source>
        <dbReference type="SAM" id="Phobius"/>
    </source>
</evidence>
<dbReference type="AlphaFoldDB" id="A0A081RBQ0"/>
<dbReference type="eggNOG" id="COG5456">
    <property type="taxonomic scope" value="Bacteria"/>
</dbReference>
<gene>
    <name evidence="2" type="ORF">BV95_03068</name>
</gene>
<dbReference type="PIRSF" id="PIRSF011386">
    <property type="entry name" value="FixH"/>
    <property type="match status" value="1"/>
</dbReference>
<proteinExistence type="predicted"/>
<dbReference type="InterPro" id="IPR008620">
    <property type="entry name" value="FixH"/>
</dbReference>
<dbReference type="Pfam" id="PF05751">
    <property type="entry name" value="FixH"/>
    <property type="match status" value="1"/>
</dbReference>
<sequence length="158" mass="17320">MNPAPSPVRRFTGWHMTVILVAFFAVVIAVNMLMATVAVRSFGGTVVENSYVASQKFNGWLAEARAQKRLGWRDKVTLDAGRRVALTLNDAKGAALAGGVVTAVAQHPLGRAADLPLVFRERAPGVYASDRALPEGRWQIRFDLRLAGREEHLLREVD</sequence>
<comment type="caution">
    <text evidence="2">The sequence shown here is derived from an EMBL/GenBank/DDBJ whole genome shotgun (WGS) entry which is preliminary data.</text>
</comment>
<dbReference type="PATRIC" id="fig|46429.4.peg.3043"/>